<organism evidence="3 4">
    <name type="scientific">Parapedobacter pyrenivorans</name>
    <dbReference type="NCBI Taxonomy" id="1305674"/>
    <lineage>
        <taxon>Bacteria</taxon>
        <taxon>Pseudomonadati</taxon>
        <taxon>Bacteroidota</taxon>
        <taxon>Sphingobacteriia</taxon>
        <taxon>Sphingobacteriales</taxon>
        <taxon>Sphingobacteriaceae</taxon>
        <taxon>Parapedobacter</taxon>
    </lineage>
</organism>
<name>A0A917HIG2_9SPHI</name>
<gene>
    <name evidence="3" type="ORF">GCM10007415_09760</name>
</gene>
<dbReference type="PANTHER" id="PTHR43752:SF2">
    <property type="entry name" value="BNR_ASP-BOX REPEAT FAMILY PROTEIN"/>
    <property type="match status" value="1"/>
</dbReference>
<accession>A0A917HIG2</accession>
<feature type="domain" description="Sialidase" evidence="2">
    <location>
        <begin position="86"/>
        <end position="378"/>
    </location>
</feature>
<feature type="chain" id="PRO_5036697126" description="Sialidase domain-containing protein" evidence="1">
    <location>
        <begin position="35"/>
        <end position="397"/>
    </location>
</feature>
<protein>
    <recommendedName>
        <fullName evidence="2">Sialidase domain-containing protein</fullName>
    </recommendedName>
</protein>
<keyword evidence="4" id="KW-1185">Reference proteome</keyword>
<evidence type="ECO:0000313" key="4">
    <source>
        <dbReference type="Proteomes" id="UP000660862"/>
    </source>
</evidence>
<evidence type="ECO:0000256" key="1">
    <source>
        <dbReference type="SAM" id="SignalP"/>
    </source>
</evidence>
<keyword evidence="1" id="KW-0732">Signal</keyword>
<dbReference type="SUPFAM" id="SSF50939">
    <property type="entry name" value="Sialidases"/>
    <property type="match status" value="1"/>
</dbReference>
<evidence type="ECO:0000313" key="3">
    <source>
        <dbReference type="EMBL" id="GGG79588.1"/>
    </source>
</evidence>
<dbReference type="CDD" id="cd15482">
    <property type="entry name" value="Sialidase_non-viral"/>
    <property type="match status" value="1"/>
</dbReference>
<dbReference type="PANTHER" id="PTHR43752">
    <property type="entry name" value="BNR/ASP-BOX REPEAT FAMILY PROTEIN"/>
    <property type="match status" value="1"/>
</dbReference>
<reference evidence="3" key="1">
    <citation type="journal article" date="2014" name="Int. J. Syst. Evol. Microbiol.">
        <title>Complete genome sequence of Corynebacterium casei LMG S-19264T (=DSM 44701T), isolated from a smear-ripened cheese.</title>
        <authorList>
            <consortium name="US DOE Joint Genome Institute (JGI-PGF)"/>
            <person name="Walter F."/>
            <person name="Albersmeier A."/>
            <person name="Kalinowski J."/>
            <person name="Ruckert C."/>
        </authorList>
    </citation>
    <scope>NUCLEOTIDE SEQUENCE</scope>
    <source>
        <strain evidence="3">CGMCC 1.12195</strain>
    </source>
</reference>
<dbReference type="EMBL" id="BMER01000001">
    <property type="protein sequence ID" value="GGG79588.1"/>
    <property type="molecule type" value="Genomic_DNA"/>
</dbReference>
<dbReference type="Proteomes" id="UP000660862">
    <property type="component" value="Unassembled WGS sequence"/>
</dbReference>
<sequence>MTKNEKPMMTKNMIVLCKRLSFVWLLAIAVNVQAQQPNPGPGSFTDQGHWIPEVAKEMKGLKMGPFVRLSDGGILTIDGAQSFISHDNGKNWTAYTIFADSSRYEIRPERALLRTSSDVIVLAFANDRERANWKWDEKISDSPGATLPTYTVRSTDGGKSWEEPQQLHSEWTGAIRDIIETAEGNIVFTTMMMRHNPGHHTVLTYTSKDQGKTWIRSNVIDLGGVGHHSGVTESTLVQLKDGRLWMLLRTNWGMFWEVYSNDDGLTWTDVKTTTINASASPGIIKRLASGGLVLVWNRQFPEGRTDYPLIGGDNQWAEVRASAHREELSIAFSTDEGKTWSKPRIIAKCTEKSKYMKLPGGGKDISYPYFFEANPGEFWITTWRGGLRVKLNEADIN</sequence>
<proteinExistence type="predicted"/>
<dbReference type="InterPro" id="IPR011040">
    <property type="entry name" value="Sialidase"/>
</dbReference>
<dbReference type="Gene3D" id="2.120.10.10">
    <property type="match status" value="1"/>
</dbReference>
<dbReference type="AlphaFoldDB" id="A0A917HIG2"/>
<reference evidence="3" key="2">
    <citation type="submission" date="2020-09" db="EMBL/GenBank/DDBJ databases">
        <authorList>
            <person name="Sun Q."/>
            <person name="Zhou Y."/>
        </authorList>
    </citation>
    <scope>NUCLEOTIDE SEQUENCE</scope>
    <source>
        <strain evidence="3">CGMCC 1.12195</strain>
    </source>
</reference>
<dbReference type="Pfam" id="PF13088">
    <property type="entry name" value="BNR_2"/>
    <property type="match status" value="1"/>
</dbReference>
<evidence type="ECO:0000259" key="2">
    <source>
        <dbReference type="Pfam" id="PF13088"/>
    </source>
</evidence>
<dbReference type="InterPro" id="IPR036278">
    <property type="entry name" value="Sialidase_sf"/>
</dbReference>
<feature type="signal peptide" evidence="1">
    <location>
        <begin position="1"/>
        <end position="34"/>
    </location>
</feature>
<comment type="caution">
    <text evidence="3">The sequence shown here is derived from an EMBL/GenBank/DDBJ whole genome shotgun (WGS) entry which is preliminary data.</text>
</comment>